<keyword evidence="5" id="KW-0175">Coiled coil</keyword>
<dbReference type="SMART" id="SM00484">
    <property type="entry name" value="XPGI"/>
    <property type="match status" value="1"/>
</dbReference>
<evidence type="ECO:0000256" key="2">
    <source>
        <dbReference type="ARBA" id="ARBA00022553"/>
    </source>
</evidence>
<keyword evidence="3" id="KW-0378">Hydrolase</keyword>
<dbReference type="InterPro" id="IPR019974">
    <property type="entry name" value="XPG_CS"/>
</dbReference>
<accession>A0A8J5V5K9</accession>
<keyword evidence="10" id="KW-1185">Reference proteome</keyword>
<dbReference type="PROSITE" id="PS00841">
    <property type="entry name" value="XPG_1"/>
    <property type="match status" value="1"/>
</dbReference>
<feature type="region of interest" description="Disordered" evidence="6">
    <location>
        <begin position="152"/>
        <end position="177"/>
    </location>
</feature>
<evidence type="ECO:0000259" key="7">
    <source>
        <dbReference type="SMART" id="SM00484"/>
    </source>
</evidence>
<dbReference type="CDD" id="cd09868">
    <property type="entry name" value="PIN_XPG_RAD2"/>
    <property type="match status" value="2"/>
</dbReference>
<dbReference type="GO" id="GO:0016788">
    <property type="term" value="F:hydrolase activity, acting on ester bonds"/>
    <property type="evidence" value="ECO:0007669"/>
    <property type="project" value="InterPro"/>
</dbReference>
<feature type="domain" description="XPG-I" evidence="7">
    <location>
        <begin position="804"/>
        <end position="873"/>
    </location>
</feature>
<reference evidence="9" key="2">
    <citation type="submission" date="2021-04" db="EMBL/GenBank/DDBJ databases">
        <title>Genome-wide patterns of bracovirus chromosomal integration into multiple host tissues during parasitism.</title>
        <authorList>
            <person name="Chebbi M.A.C."/>
        </authorList>
    </citation>
    <scope>NUCLEOTIDE SEQUENCE</scope>
    <source>
        <tissue evidence="9">Whole body</tissue>
    </source>
</reference>
<keyword evidence="2" id="KW-0597">Phosphoprotein</keyword>
<dbReference type="PANTHER" id="PTHR16171:SF7">
    <property type="entry name" value="DNA REPAIR PROTEIN RAD2"/>
    <property type="match status" value="1"/>
</dbReference>
<comment type="caution">
    <text evidence="9">The sequence shown here is derived from an EMBL/GenBank/DDBJ whole genome shotgun (WGS) entry which is preliminary data.</text>
</comment>
<dbReference type="Pfam" id="PF00867">
    <property type="entry name" value="XPG_I"/>
    <property type="match status" value="1"/>
</dbReference>
<feature type="region of interest" description="Disordered" evidence="6">
    <location>
        <begin position="330"/>
        <end position="361"/>
    </location>
</feature>
<sequence>MGVTGLWRLIEKSGKPVPLETLEGKILAIDISIWIHQALQGYQDRRGHAVPNAHLLLLYKRICKLLHYRIKPVFVFDGGVPLLKKNTIAARKKYKALVAGKAEKVKNDLLHNLMKVSLVKAVTSKSNNDDQEQLQSSSRQIKQVDNMFKLPDLPDNLSDHESSDEESGRRLSPRKQARWKGNIHHVDINNDDFRALPADVRYDILTDLKDTRKQNSWGRFKEMPQDSQLFSSYQMNRLLKRRKVQESLEIAEKEMGGKTLTLDELEKLLKDQGVNTKGRDDTAFRIASNSTTRLVYVNDLKALKSSQETIDAKGVGQSQTGNSKLSTLSEISQTNDDSKLSAISEPGCSQANLSDDDSKLSSINEPGCSQMNSDDLNLPEADKNLEVLNDIDAYDLEDDWEKEIAINERPVESPAVKKYFGKPANPVLAYMQAQWGLSHEKILEFLEQSRDKNNSPDINQSTNSVKRKKLNSDKQFFGGRKKSRTDSESSFESIKIEEVSMPEVIVEENTLVLSDNKVETISSSSDSDDFVEVQDVPIPQIKTEKKLEVTVKPINQLDEEEDMFADVFKTEVAVKTNQKLDKDIFADAFKTEIVKSNKKTDDEDMFDDVINNEIQNESSDSSTTEPNTIDFDSSTDTSLVKLPAQVTPLKKKLIDSEIVDSISPDEINLEVEKKEIVHKTPEKLIDQITTEEINESENIEIKNVSEPVTTNTVADLLLEEIEVQEPSEEIVVKKISNKVEQIISGLENTKEELINKMNKREELSEMKSQLENENQELRSEIGKLERQSLEVTDQMRCDAQDLLRLFGIPYLVAPQEAEAQCAYLEILNLTDGTITDDSDIWLFGGHCVYKDFFNNQKEVYEYRSKDIEHHFKLTRKQMIQLAFLVGSDYTIGLTGVGTVTAMEIIANFPSEGDDILRGLINFAAWLRGGTLRTEPGITVLRNKLKNVTVDQGFPSQAVAQAYLFPTVDESKEAFSWSKPNLVLLQDYTREKFGWSRLKFEETMTPVMKRLLDNKSQKNIMAYFKVSTVPKSIEEKLSKRVQKAVRKIGAQDADDADDADLVEEADQPNEEQGVKKRKTYKKKTKIPELLDPTKRSVDAETKEERIKRIKELEKIQEVIPQREKDKAEALEKKLKAIEVFRKSRAGPGNSSKKSLRRKRTIKKDAELSESGDSD</sequence>
<dbReference type="SMART" id="SM00279">
    <property type="entry name" value="HhH2"/>
    <property type="match status" value="1"/>
</dbReference>
<evidence type="ECO:0000256" key="6">
    <source>
        <dbReference type="SAM" id="MobiDB-lite"/>
    </source>
</evidence>
<feature type="compositionally biased region" description="Basic and acidic residues" evidence="6">
    <location>
        <begin position="157"/>
        <end position="169"/>
    </location>
</feature>
<comment type="subcellular location">
    <subcellularLocation>
        <location evidence="1">Nucleus</location>
    </subcellularLocation>
</comment>
<dbReference type="InterPro" id="IPR008918">
    <property type="entry name" value="HhH2"/>
</dbReference>
<dbReference type="PANTHER" id="PTHR16171">
    <property type="entry name" value="DNA REPAIR PROTEIN COMPLEMENTING XP-G CELLS-RELATED"/>
    <property type="match status" value="1"/>
</dbReference>
<evidence type="ECO:0000259" key="8">
    <source>
        <dbReference type="SMART" id="SM00485"/>
    </source>
</evidence>
<evidence type="ECO:0000256" key="5">
    <source>
        <dbReference type="SAM" id="Coils"/>
    </source>
</evidence>
<dbReference type="CDD" id="cd09904">
    <property type="entry name" value="H3TH_XPG"/>
    <property type="match status" value="1"/>
</dbReference>
<feature type="region of interest" description="Disordered" evidence="6">
    <location>
        <begin position="1139"/>
        <end position="1173"/>
    </location>
</feature>
<dbReference type="OrthoDB" id="31113at2759"/>
<evidence type="ECO:0008006" key="11">
    <source>
        <dbReference type="Google" id="ProtNLM"/>
    </source>
</evidence>
<dbReference type="InterPro" id="IPR006085">
    <property type="entry name" value="XPG_DNA_repair_N"/>
</dbReference>
<dbReference type="SMART" id="SM00485">
    <property type="entry name" value="XPGN"/>
    <property type="match status" value="1"/>
</dbReference>
<dbReference type="InterPro" id="IPR006086">
    <property type="entry name" value="XPG-I_dom"/>
</dbReference>
<dbReference type="GO" id="GO:0004520">
    <property type="term" value="F:DNA endonuclease activity"/>
    <property type="evidence" value="ECO:0007669"/>
    <property type="project" value="TreeGrafter"/>
</dbReference>
<name>A0A8J5V5K9_9HYME</name>
<organism evidence="9 10">
    <name type="scientific">Cotesia typhae</name>
    <dbReference type="NCBI Taxonomy" id="2053667"/>
    <lineage>
        <taxon>Eukaryota</taxon>
        <taxon>Metazoa</taxon>
        <taxon>Ecdysozoa</taxon>
        <taxon>Arthropoda</taxon>
        <taxon>Hexapoda</taxon>
        <taxon>Insecta</taxon>
        <taxon>Pterygota</taxon>
        <taxon>Neoptera</taxon>
        <taxon>Endopterygota</taxon>
        <taxon>Hymenoptera</taxon>
        <taxon>Apocrita</taxon>
        <taxon>Ichneumonoidea</taxon>
        <taxon>Braconidae</taxon>
        <taxon>Microgastrinae</taxon>
        <taxon>Cotesia</taxon>
    </lineage>
</organism>
<evidence type="ECO:0000256" key="1">
    <source>
        <dbReference type="ARBA" id="ARBA00004123"/>
    </source>
</evidence>
<dbReference type="PROSITE" id="PS00842">
    <property type="entry name" value="XPG_2"/>
    <property type="match status" value="1"/>
</dbReference>
<dbReference type="AlphaFoldDB" id="A0A8J5V5K9"/>
<protein>
    <recommendedName>
        <fullName evidence="11">DNA repair protein complementing XP-G cells homolog</fullName>
    </recommendedName>
</protein>
<evidence type="ECO:0000313" key="9">
    <source>
        <dbReference type="EMBL" id="KAG8034444.1"/>
    </source>
</evidence>
<evidence type="ECO:0000313" key="10">
    <source>
        <dbReference type="Proteomes" id="UP000729913"/>
    </source>
</evidence>
<feature type="region of interest" description="Disordered" evidence="6">
    <location>
        <begin position="615"/>
        <end position="635"/>
    </location>
</feature>
<evidence type="ECO:0000256" key="3">
    <source>
        <dbReference type="ARBA" id="ARBA00022759"/>
    </source>
</evidence>
<dbReference type="Pfam" id="PF00752">
    <property type="entry name" value="XPG_N"/>
    <property type="match status" value="1"/>
</dbReference>
<proteinExistence type="predicted"/>
<feature type="coiled-coil region" evidence="5">
    <location>
        <begin position="732"/>
        <end position="794"/>
    </location>
</feature>
<keyword evidence="3" id="KW-0255">Endonuclease</keyword>
<keyword evidence="4" id="KW-0539">Nucleus</keyword>
<feature type="region of interest" description="Disordered" evidence="6">
    <location>
        <begin position="1054"/>
        <end position="1081"/>
    </location>
</feature>
<feature type="compositionally biased region" description="Acidic residues" evidence="6">
    <location>
        <begin position="1054"/>
        <end position="1068"/>
    </location>
</feature>
<dbReference type="GO" id="GO:0003697">
    <property type="term" value="F:single-stranded DNA binding"/>
    <property type="evidence" value="ECO:0007669"/>
    <property type="project" value="TreeGrafter"/>
</dbReference>
<dbReference type="EMBL" id="JAAOIC020000067">
    <property type="protein sequence ID" value="KAG8034444.1"/>
    <property type="molecule type" value="Genomic_DNA"/>
</dbReference>
<keyword evidence="3" id="KW-0540">Nuclease</keyword>
<dbReference type="Proteomes" id="UP000729913">
    <property type="component" value="Unassembled WGS sequence"/>
</dbReference>
<gene>
    <name evidence="9" type="ORF">G9C98_007520</name>
</gene>
<feature type="domain" description="XPG N-terminal" evidence="8">
    <location>
        <begin position="1"/>
        <end position="98"/>
    </location>
</feature>
<dbReference type="GO" id="GO:0005634">
    <property type="term" value="C:nucleus"/>
    <property type="evidence" value="ECO:0007669"/>
    <property type="project" value="UniProtKB-SubCell"/>
</dbReference>
<reference evidence="9" key="1">
    <citation type="submission" date="2020-03" db="EMBL/GenBank/DDBJ databases">
        <authorList>
            <person name="Chebbi M.A."/>
            <person name="Drezen J.M."/>
        </authorList>
    </citation>
    <scope>NUCLEOTIDE SEQUENCE</scope>
    <source>
        <tissue evidence="9">Whole body</tissue>
    </source>
</reference>
<evidence type="ECO:0000256" key="4">
    <source>
        <dbReference type="ARBA" id="ARBA00023242"/>
    </source>
</evidence>